<dbReference type="InterPro" id="IPR007016">
    <property type="entry name" value="O-antigen_ligase-rel_domated"/>
</dbReference>
<dbReference type="AlphaFoldDB" id="A0A173SBT4"/>
<feature type="transmembrane region" description="Helical" evidence="5">
    <location>
        <begin position="358"/>
        <end position="377"/>
    </location>
</feature>
<evidence type="ECO:0000313" key="8">
    <source>
        <dbReference type="Proteomes" id="UP000095649"/>
    </source>
</evidence>
<evidence type="ECO:0000313" key="7">
    <source>
        <dbReference type="EMBL" id="CUM87189.1"/>
    </source>
</evidence>
<proteinExistence type="predicted"/>
<feature type="transmembrane region" description="Helical" evidence="5">
    <location>
        <begin position="268"/>
        <end position="288"/>
    </location>
</feature>
<dbReference type="Pfam" id="PF04932">
    <property type="entry name" value="Wzy_C"/>
    <property type="match status" value="1"/>
</dbReference>
<feature type="transmembrane region" description="Helical" evidence="5">
    <location>
        <begin position="198"/>
        <end position="216"/>
    </location>
</feature>
<comment type="subcellular location">
    <subcellularLocation>
        <location evidence="1">Membrane</location>
        <topology evidence="1">Multi-pass membrane protein</topology>
    </subcellularLocation>
</comment>
<feature type="transmembrane region" description="Helical" evidence="5">
    <location>
        <begin position="59"/>
        <end position="79"/>
    </location>
</feature>
<feature type="transmembrane region" description="Helical" evidence="5">
    <location>
        <begin position="91"/>
        <end position="114"/>
    </location>
</feature>
<evidence type="ECO:0000259" key="6">
    <source>
        <dbReference type="Pfam" id="PF04932"/>
    </source>
</evidence>
<dbReference type="EMBL" id="CYXN01000004">
    <property type="protein sequence ID" value="CUM87189.1"/>
    <property type="molecule type" value="Genomic_DNA"/>
</dbReference>
<feature type="transmembrane region" description="Helical" evidence="5">
    <location>
        <begin position="228"/>
        <end position="256"/>
    </location>
</feature>
<keyword evidence="7" id="KW-0436">Ligase</keyword>
<keyword evidence="3 5" id="KW-1133">Transmembrane helix</keyword>
<dbReference type="RefSeq" id="WP_055185534.1">
    <property type="nucleotide sequence ID" value="NZ_CYXN01000004.1"/>
</dbReference>
<evidence type="ECO:0000256" key="5">
    <source>
        <dbReference type="SAM" id="Phobius"/>
    </source>
</evidence>
<dbReference type="GO" id="GO:0016874">
    <property type="term" value="F:ligase activity"/>
    <property type="evidence" value="ECO:0007669"/>
    <property type="project" value="UniProtKB-KW"/>
</dbReference>
<evidence type="ECO:0000256" key="1">
    <source>
        <dbReference type="ARBA" id="ARBA00004141"/>
    </source>
</evidence>
<evidence type="ECO:0000256" key="4">
    <source>
        <dbReference type="ARBA" id="ARBA00023136"/>
    </source>
</evidence>
<feature type="transmembrane region" description="Helical" evidence="5">
    <location>
        <begin position="28"/>
        <end position="47"/>
    </location>
</feature>
<gene>
    <name evidence="7" type="ORF">ERS852582_00922</name>
</gene>
<dbReference type="OrthoDB" id="2085703at2"/>
<feature type="transmembrane region" description="Helical" evidence="5">
    <location>
        <begin position="150"/>
        <end position="167"/>
    </location>
</feature>
<dbReference type="GO" id="GO:0016020">
    <property type="term" value="C:membrane"/>
    <property type="evidence" value="ECO:0007669"/>
    <property type="project" value="UniProtKB-SubCell"/>
</dbReference>
<keyword evidence="2 5" id="KW-0812">Transmembrane</keyword>
<reference evidence="7 8" key="1">
    <citation type="submission" date="2015-09" db="EMBL/GenBank/DDBJ databases">
        <authorList>
            <consortium name="Pathogen Informatics"/>
        </authorList>
    </citation>
    <scope>NUCLEOTIDE SEQUENCE [LARGE SCALE GENOMIC DNA]</scope>
    <source>
        <strain evidence="7 8">2789STDY5834970</strain>
    </source>
</reference>
<evidence type="ECO:0000256" key="3">
    <source>
        <dbReference type="ARBA" id="ARBA00022989"/>
    </source>
</evidence>
<accession>A0A173SBT4</accession>
<protein>
    <submittedName>
        <fullName evidence="7">Lipid A core-O-antigen ligase and related enzymes</fullName>
    </submittedName>
</protein>
<dbReference type="Proteomes" id="UP000095649">
    <property type="component" value="Unassembled WGS sequence"/>
</dbReference>
<name>A0A173SBT4_9FIRM</name>
<evidence type="ECO:0000256" key="2">
    <source>
        <dbReference type="ARBA" id="ARBA00022692"/>
    </source>
</evidence>
<feature type="transmembrane region" description="Helical" evidence="5">
    <location>
        <begin position="126"/>
        <end position="144"/>
    </location>
</feature>
<feature type="domain" description="O-antigen ligase-related" evidence="6">
    <location>
        <begin position="231"/>
        <end position="370"/>
    </location>
</feature>
<sequence>MRTLDQILTKKDYSRKTPASLFYKDSPLWQRLLTIGCVVFLSGAGLGEWKVLNGMLGGLPKAISLGVIGLAVLYALFYPDEKRLRELWKPTLLYMSLMVALFFWSMVIWIKSFATVSSMIRSCSKLVFQSIAILTAVALVYLFREKAIELFTISICITNGAIMLLCIPEYGVGASIQSLITCLVTFGDAVGYARQLEIHDLTFVFGQMILYYAVFAPRTTRQEKRKRWRYLLLCCWFFLVGMKRIAIPAVVLFILIALLLRKRKVPSWFYPAVGVCCILFFLAFLYGVRYGIISRLLNSVGVDMMGRDYLWSMANPYYEFSVTYLGHGFEYVDTIIGQWYNAGLINHPYPFHNDILKVFVEVGFPGFLLWSGIQYVLTPLFWQRYADQETTLLYLSELGYMTVTYLTDNTAFYFWSTMALRLVTFAYAMERKKPPEPKVWMPDSRQEMRDRIRILMKEV</sequence>
<feature type="transmembrane region" description="Helical" evidence="5">
    <location>
        <begin position="411"/>
        <end position="429"/>
    </location>
</feature>
<keyword evidence="4 5" id="KW-0472">Membrane</keyword>
<organism evidence="7 8">
    <name type="scientific">Faecalibacterium prausnitzii</name>
    <dbReference type="NCBI Taxonomy" id="853"/>
    <lineage>
        <taxon>Bacteria</taxon>
        <taxon>Bacillati</taxon>
        <taxon>Bacillota</taxon>
        <taxon>Clostridia</taxon>
        <taxon>Eubacteriales</taxon>
        <taxon>Oscillospiraceae</taxon>
        <taxon>Faecalibacterium</taxon>
    </lineage>
</organism>